<protein>
    <submittedName>
        <fullName evidence="1">Uncharacterized protein</fullName>
    </submittedName>
</protein>
<dbReference type="EMBL" id="BARW01021283">
    <property type="protein sequence ID" value="GAJ01136.1"/>
    <property type="molecule type" value="Genomic_DNA"/>
</dbReference>
<proteinExistence type="predicted"/>
<evidence type="ECO:0000313" key="1">
    <source>
        <dbReference type="EMBL" id="GAJ01136.1"/>
    </source>
</evidence>
<dbReference type="AlphaFoldDB" id="X1UMM5"/>
<accession>X1UMM5</accession>
<sequence>MKYTDKQLLDFLERKNKEATYTGKCLFRMSSFGRGWRLHETSQAGAKKSVREAIADALDREKKR</sequence>
<name>X1UMM5_9ZZZZ</name>
<organism evidence="1">
    <name type="scientific">marine sediment metagenome</name>
    <dbReference type="NCBI Taxonomy" id="412755"/>
    <lineage>
        <taxon>unclassified sequences</taxon>
        <taxon>metagenomes</taxon>
        <taxon>ecological metagenomes</taxon>
    </lineage>
</organism>
<gene>
    <name evidence="1" type="ORF">S12H4_35784</name>
</gene>
<reference evidence="1" key="1">
    <citation type="journal article" date="2014" name="Front. Microbiol.">
        <title>High frequency of phylogenetically diverse reductive dehalogenase-homologous genes in deep subseafloor sedimentary metagenomes.</title>
        <authorList>
            <person name="Kawai M."/>
            <person name="Futagami T."/>
            <person name="Toyoda A."/>
            <person name="Takaki Y."/>
            <person name="Nishi S."/>
            <person name="Hori S."/>
            <person name="Arai W."/>
            <person name="Tsubouchi T."/>
            <person name="Morono Y."/>
            <person name="Uchiyama I."/>
            <person name="Ito T."/>
            <person name="Fujiyama A."/>
            <person name="Inagaki F."/>
            <person name="Takami H."/>
        </authorList>
    </citation>
    <scope>NUCLEOTIDE SEQUENCE</scope>
    <source>
        <strain evidence="1">Expedition CK06-06</strain>
    </source>
</reference>
<comment type="caution">
    <text evidence="1">The sequence shown here is derived from an EMBL/GenBank/DDBJ whole genome shotgun (WGS) entry which is preliminary data.</text>
</comment>